<comment type="cofactor">
    <cofactor evidence="7">
        <name>heme</name>
        <dbReference type="ChEBI" id="CHEBI:30413"/>
    </cofactor>
</comment>
<keyword evidence="3 7" id="KW-0479">Metal-binding</keyword>
<evidence type="ECO:0000313" key="10">
    <source>
        <dbReference type="Proteomes" id="UP000070444"/>
    </source>
</evidence>
<dbReference type="Gene3D" id="1.10.630.10">
    <property type="entry name" value="Cytochrome P450"/>
    <property type="match status" value="1"/>
</dbReference>
<dbReference type="PANTHER" id="PTHR24291">
    <property type="entry name" value="CYTOCHROME P450 FAMILY 4"/>
    <property type="match status" value="1"/>
</dbReference>
<dbReference type="EMBL" id="KQ964715">
    <property type="protein sequence ID" value="KXN66523.1"/>
    <property type="molecule type" value="Genomic_DNA"/>
</dbReference>
<dbReference type="InterPro" id="IPR001128">
    <property type="entry name" value="Cyt_P450"/>
</dbReference>
<dbReference type="GO" id="GO:0004497">
    <property type="term" value="F:monooxygenase activity"/>
    <property type="evidence" value="ECO:0007669"/>
    <property type="project" value="UniProtKB-KW"/>
</dbReference>
<keyword evidence="4 8" id="KW-0560">Oxidoreductase</keyword>
<evidence type="ECO:0000256" key="3">
    <source>
        <dbReference type="ARBA" id="ARBA00022723"/>
    </source>
</evidence>
<feature type="binding site" description="axial binding residue" evidence="7">
    <location>
        <position position="390"/>
    </location>
    <ligand>
        <name>heme</name>
        <dbReference type="ChEBI" id="CHEBI:30413"/>
    </ligand>
    <ligandPart>
        <name>Fe</name>
        <dbReference type="ChEBI" id="CHEBI:18248"/>
    </ligandPart>
</feature>
<dbReference type="InterPro" id="IPR036396">
    <property type="entry name" value="Cyt_P450_sf"/>
</dbReference>
<evidence type="ECO:0000256" key="7">
    <source>
        <dbReference type="PIRSR" id="PIRSR602401-1"/>
    </source>
</evidence>
<keyword evidence="5 7" id="KW-0408">Iron</keyword>
<evidence type="ECO:0000256" key="5">
    <source>
        <dbReference type="ARBA" id="ARBA00023004"/>
    </source>
</evidence>
<dbReference type="PANTHER" id="PTHR24291:SF50">
    <property type="entry name" value="BIFUNCTIONAL ALBAFLAVENONE MONOOXYGENASE_TERPENE SYNTHASE"/>
    <property type="match status" value="1"/>
</dbReference>
<evidence type="ECO:0000256" key="8">
    <source>
        <dbReference type="RuleBase" id="RU000461"/>
    </source>
</evidence>
<dbReference type="GO" id="GO:0020037">
    <property type="term" value="F:heme binding"/>
    <property type="evidence" value="ECO:0007669"/>
    <property type="project" value="InterPro"/>
</dbReference>
<evidence type="ECO:0000256" key="2">
    <source>
        <dbReference type="ARBA" id="ARBA00022617"/>
    </source>
</evidence>
<organism evidence="9 10">
    <name type="scientific">Conidiobolus coronatus (strain ATCC 28846 / CBS 209.66 / NRRL 28638)</name>
    <name type="common">Delacroixia coronata</name>
    <dbReference type="NCBI Taxonomy" id="796925"/>
    <lineage>
        <taxon>Eukaryota</taxon>
        <taxon>Fungi</taxon>
        <taxon>Fungi incertae sedis</taxon>
        <taxon>Zoopagomycota</taxon>
        <taxon>Entomophthoromycotina</taxon>
        <taxon>Entomophthoromycetes</taxon>
        <taxon>Entomophthorales</taxon>
        <taxon>Ancylistaceae</taxon>
        <taxon>Conidiobolus</taxon>
    </lineage>
</organism>
<dbReference type="InterPro" id="IPR017972">
    <property type="entry name" value="Cyt_P450_CS"/>
</dbReference>
<evidence type="ECO:0000256" key="6">
    <source>
        <dbReference type="ARBA" id="ARBA00023033"/>
    </source>
</evidence>
<dbReference type="Proteomes" id="UP000070444">
    <property type="component" value="Unassembled WGS sequence"/>
</dbReference>
<dbReference type="OrthoDB" id="1470350at2759"/>
<dbReference type="InterPro" id="IPR050196">
    <property type="entry name" value="Cytochrome_P450_Monoox"/>
</dbReference>
<dbReference type="Pfam" id="PF00067">
    <property type="entry name" value="p450"/>
    <property type="match status" value="1"/>
</dbReference>
<gene>
    <name evidence="9" type="ORF">CONCODRAFT_11613</name>
</gene>
<evidence type="ECO:0000256" key="4">
    <source>
        <dbReference type="ARBA" id="ARBA00023002"/>
    </source>
</evidence>
<reference evidence="9 10" key="1">
    <citation type="journal article" date="2015" name="Genome Biol. Evol.">
        <title>Phylogenomic analyses indicate that early fungi evolved digesting cell walls of algal ancestors of land plants.</title>
        <authorList>
            <person name="Chang Y."/>
            <person name="Wang S."/>
            <person name="Sekimoto S."/>
            <person name="Aerts A.L."/>
            <person name="Choi C."/>
            <person name="Clum A."/>
            <person name="LaButti K.M."/>
            <person name="Lindquist E.A."/>
            <person name="Yee Ngan C."/>
            <person name="Ohm R.A."/>
            <person name="Salamov A.A."/>
            <person name="Grigoriev I.V."/>
            <person name="Spatafora J.W."/>
            <person name="Berbee M.L."/>
        </authorList>
    </citation>
    <scope>NUCLEOTIDE SEQUENCE [LARGE SCALE GENOMIC DNA]</scope>
    <source>
        <strain evidence="9 10">NRRL 28638</strain>
    </source>
</reference>
<keyword evidence="2 7" id="KW-0349">Heme</keyword>
<dbReference type="InterPro" id="IPR002401">
    <property type="entry name" value="Cyt_P450_E_grp-I"/>
</dbReference>
<dbReference type="PROSITE" id="PS00086">
    <property type="entry name" value="CYTOCHROME_P450"/>
    <property type="match status" value="1"/>
</dbReference>
<dbReference type="AlphaFoldDB" id="A0A137NUN9"/>
<evidence type="ECO:0000256" key="1">
    <source>
        <dbReference type="ARBA" id="ARBA00010617"/>
    </source>
</evidence>
<dbReference type="SUPFAM" id="SSF48264">
    <property type="entry name" value="Cytochrome P450"/>
    <property type="match status" value="1"/>
</dbReference>
<accession>A0A137NUN9</accession>
<keyword evidence="10" id="KW-1185">Reference proteome</keyword>
<sequence>MNTASSDLYPLNFLFVSCDRDTYLLKSLGWSVFIGSPSIAKEVLYKSDVFYKPKFIDSYMSINFKRFLGFSQVVQNNGDEWKRHRKVINPIFNQTWSTELFGNFAQDLIDEWGKVEGKEVKVQDKVQRLTLDVFSKAIFDIDFKSIKNEDSKLFNLYHKVSKQIIDYPVYIIMPFLEYLPFTRRPELAKKLGEYHEFIEDMIENKKIDLKKGKLSKKGDLISAFIESNENSKDQKLTMEEIRDNLNIFIFAGHDTTSNTLTSTLYYLARYPEIQDKLRAQVLAAMGSPKQVTIPTVEQLKKIPLMDMVSKESMRMMTTVNTTERVSKSHHTFSNGLSVPKDTPIFVHMCGVHYNPSAFSNPFEFNPERFSDISSEESKNWLAFGLGNRTCLGFTFSLMEQRVTLAMLLQKFEFSINKENPDYKQLRVTSSFISRPQDLAITIKARV</sequence>
<dbReference type="GO" id="GO:0005506">
    <property type="term" value="F:iron ion binding"/>
    <property type="evidence" value="ECO:0007669"/>
    <property type="project" value="InterPro"/>
</dbReference>
<dbReference type="GO" id="GO:0016705">
    <property type="term" value="F:oxidoreductase activity, acting on paired donors, with incorporation or reduction of molecular oxygen"/>
    <property type="evidence" value="ECO:0007669"/>
    <property type="project" value="InterPro"/>
</dbReference>
<proteinExistence type="inferred from homology"/>
<protein>
    <submittedName>
        <fullName evidence="9">Cytochrome P450</fullName>
    </submittedName>
</protein>
<dbReference type="STRING" id="796925.A0A137NUN9"/>
<dbReference type="PRINTS" id="PR00463">
    <property type="entry name" value="EP450I"/>
</dbReference>
<evidence type="ECO:0000313" key="9">
    <source>
        <dbReference type="EMBL" id="KXN66523.1"/>
    </source>
</evidence>
<dbReference type="PRINTS" id="PR00385">
    <property type="entry name" value="P450"/>
</dbReference>
<dbReference type="OMA" id="VIMAHFY"/>
<comment type="similarity">
    <text evidence="1 8">Belongs to the cytochrome P450 family.</text>
</comment>
<name>A0A137NUN9_CONC2</name>
<keyword evidence="6 8" id="KW-0503">Monooxygenase</keyword>
<dbReference type="CDD" id="cd00302">
    <property type="entry name" value="cytochrome_P450"/>
    <property type="match status" value="1"/>
</dbReference>